<feature type="transmembrane region" description="Helical" evidence="8">
    <location>
        <begin position="412"/>
        <end position="429"/>
    </location>
</feature>
<evidence type="ECO:0000256" key="3">
    <source>
        <dbReference type="ARBA" id="ARBA00022448"/>
    </source>
</evidence>
<comment type="function">
    <text evidence="8">Uptake of L-lactate across the membrane. Can also transport D-lactate and glycolate.</text>
</comment>
<dbReference type="Proteomes" id="UP000588647">
    <property type="component" value="Unassembled WGS sequence"/>
</dbReference>
<evidence type="ECO:0000256" key="4">
    <source>
        <dbReference type="ARBA" id="ARBA00022475"/>
    </source>
</evidence>
<protein>
    <recommendedName>
        <fullName evidence="8">L-lactate permease</fullName>
    </recommendedName>
</protein>
<keyword evidence="6 8" id="KW-1133">Transmembrane helix</keyword>
<feature type="transmembrane region" description="Helical" evidence="8">
    <location>
        <begin position="371"/>
        <end position="392"/>
    </location>
</feature>
<keyword evidence="10" id="KW-1185">Reference proteome</keyword>
<reference evidence="9 10" key="1">
    <citation type="submission" date="2020-08" db="EMBL/GenBank/DDBJ databases">
        <title>Genomic Encyclopedia of Type Strains, Phase IV (KMG-IV): sequencing the most valuable type-strain genomes for metagenomic binning, comparative biology and taxonomic classification.</title>
        <authorList>
            <person name="Goeker M."/>
        </authorList>
    </citation>
    <scope>NUCLEOTIDE SEQUENCE [LARGE SCALE GENOMIC DNA]</scope>
    <source>
        <strain evidence="9 10">DSM 103570</strain>
    </source>
</reference>
<comment type="caution">
    <text evidence="9">The sequence shown here is derived from an EMBL/GenBank/DDBJ whole genome shotgun (WGS) entry which is preliminary data.</text>
</comment>
<feature type="transmembrane region" description="Helical" evidence="8">
    <location>
        <begin position="195"/>
        <end position="222"/>
    </location>
</feature>
<dbReference type="GO" id="GO:0015129">
    <property type="term" value="F:lactate transmembrane transporter activity"/>
    <property type="evidence" value="ECO:0007669"/>
    <property type="project" value="UniProtKB-UniRule"/>
</dbReference>
<evidence type="ECO:0000256" key="5">
    <source>
        <dbReference type="ARBA" id="ARBA00022692"/>
    </source>
</evidence>
<feature type="transmembrane region" description="Helical" evidence="8">
    <location>
        <begin position="129"/>
        <end position="151"/>
    </location>
</feature>
<feature type="transmembrane region" description="Helical" evidence="8">
    <location>
        <begin position="260"/>
        <end position="277"/>
    </location>
</feature>
<dbReference type="GO" id="GO:0005886">
    <property type="term" value="C:plasma membrane"/>
    <property type="evidence" value="ECO:0007669"/>
    <property type="project" value="UniProtKB-SubCell"/>
</dbReference>
<dbReference type="PANTHER" id="PTHR30003:SF0">
    <property type="entry name" value="GLYCOLATE PERMEASE GLCA-RELATED"/>
    <property type="match status" value="1"/>
</dbReference>
<sequence length="597" mass="62159">MGSGFLFAMALLPIAIVFLLLVVMRRSAKLAMLVAYLATAALALTVWDQAIGTVAGATINGLVTALTLLFIIFGAILVLQTVHESGAIRAIRRGFTELSPDRRIQAIIIAWLFGSMIEGASGFGTPAAVAAPLLVAIGFPAMAAVLVTLIIQSTPVSFGAVGTPMLVGVNTGLGGNEGVLASIAPMPLIDYVYAVAANVAMVHALVGFVIPLIMVGMLTRFFGANRSFMEGFRVWKFALFAGLAFTVPYYLVAWLLGPEFPSLLGGLIGLLIVVPAARRGFLLPKDRFEFPERAGWNGHWFGTLKAAEAEEVIAARDGSAQISLLRAWSPYLIIAILLVLTRVVAPLKAALTSPEATLAFNDMFGSGINATAQLLYSPGTVLIIASLLSVLIFRMSGKAYARAWTGSAKTMVAAAPALLLAVPMVQVFLNTGRGPMESMPLVLAEGVSSVAGSAWPLFAPLLGALGAFIAGSNTVSNMMFSLFQFSAAEQIGLGAAGAMIVVTLQAVGGAAGNMICVHNVVAASAVVGLTDREGEVIRMTLIPMAYYVVQAGLIGMALIYGGFWGILAVVWLAAVIAAMAFNKGRPKVATGGAVPAE</sequence>
<dbReference type="InterPro" id="IPR003804">
    <property type="entry name" value="Lactate_perm"/>
</dbReference>
<feature type="transmembrane region" description="Helical" evidence="8">
    <location>
        <begin position="30"/>
        <end position="47"/>
    </location>
</feature>
<keyword evidence="3 8" id="KW-0813">Transport</keyword>
<evidence type="ECO:0000256" key="1">
    <source>
        <dbReference type="ARBA" id="ARBA00004651"/>
    </source>
</evidence>
<feature type="transmembrane region" description="Helical" evidence="8">
    <location>
        <begin position="234"/>
        <end position="254"/>
    </location>
</feature>
<feature type="transmembrane region" description="Helical" evidence="8">
    <location>
        <begin position="6"/>
        <end position="23"/>
    </location>
</feature>
<dbReference type="EMBL" id="JACIEM010000003">
    <property type="protein sequence ID" value="MBB4003763.1"/>
    <property type="molecule type" value="Genomic_DNA"/>
</dbReference>
<accession>A0A7W6HF34</accession>
<keyword evidence="5 8" id="KW-0812">Transmembrane</keyword>
<feature type="transmembrane region" description="Helical" evidence="8">
    <location>
        <begin position="563"/>
        <end position="581"/>
    </location>
</feature>
<dbReference type="RefSeq" id="WP_183209012.1">
    <property type="nucleotide sequence ID" value="NZ_JAAAMM010000003.1"/>
</dbReference>
<dbReference type="GO" id="GO:0015295">
    <property type="term" value="F:solute:proton symporter activity"/>
    <property type="evidence" value="ECO:0007669"/>
    <property type="project" value="TreeGrafter"/>
</dbReference>
<evidence type="ECO:0000313" key="9">
    <source>
        <dbReference type="EMBL" id="MBB4003763.1"/>
    </source>
</evidence>
<feature type="transmembrane region" description="Helical" evidence="8">
    <location>
        <begin position="104"/>
        <end position="123"/>
    </location>
</feature>
<gene>
    <name evidence="9" type="ORF">GGR03_002844</name>
</gene>
<keyword evidence="7 8" id="KW-0472">Membrane</keyword>
<organism evidence="9 10">
    <name type="scientific">Aurantimonas endophytica</name>
    <dbReference type="NCBI Taxonomy" id="1522175"/>
    <lineage>
        <taxon>Bacteria</taxon>
        <taxon>Pseudomonadati</taxon>
        <taxon>Pseudomonadota</taxon>
        <taxon>Alphaproteobacteria</taxon>
        <taxon>Hyphomicrobiales</taxon>
        <taxon>Aurantimonadaceae</taxon>
        <taxon>Aurantimonas</taxon>
    </lineage>
</organism>
<dbReference type="AlphaFoldDB" id="A0A7W6HF34"/>
<evidence type="ECO:0000256" key="6">
    <source>
        <dbReference type="ARBA" id="ARBA00022989"/>
    </source>
</evidence>
<dbReference type="NCBIfam" id="TIGR00795">
    <property type="entry name" value="lctP"/>
    <property type="match status" value="1"/>
</dbReference>
<proteinExistence type="inferred from homology"/>
<feature type="transmembrane region" description="Helical" evidence="8">
    <location>
        <begin position="331"/>
        <end position="351"/>
    </location>
</feature>
<feature type="transmembrane region" description="Helical" evidence="8">
    <location>
        <begin position="449"/>
        <end position="470"/>
    </location>
</feature>
<dbReference type="PANTHER" id="PTHR30003">
    <property type="entry name" value="L-LACTATE PERMEASE"/>
    <property type="match status" value="1"/>
</dbReference>
<comment type="subcellular location">
    <subcellularLocation>
        <location evidence="8">Cell inner membrane</location>
        <topology evidence="8">Multi-pass membrane protein</topology>
    </subcellularLocation>
    <subcellularLocation>
        <location evidence="1">Cell membrane</location>
        <topology evidence="1">Multi-pass membrane protein</topology>
    </subcellularLocation>
</comment>
<evidence type="ECO:0000256" key="7">
    <source>
        <dbReference type="ARBA" id="ARBA00023136"/>
    </source>
</evidence>
<dbReference type="Pfam" id="PF02652">
    <property type="entry name" value="Lactate_perm"/>
    <property type="match status" value="1"/>
</dbReference>
<comment type="similarity">
    <text evidence="2 8">Belongs to the lactate permease family.</text>
</comment>
<comment type="caution">
    <text evidence="8">Lacks conserved residue(s) required for the propagation of feature annotation.</text>
</comment>
<feature type="transmembrane region" description="Helical" evidence="8">
    <location>
        <begin position="59"/>
        <end position="83"/>
    </location>
</feature>
<keyword evidence="4" id="KW-1003">Cell membrane</keyword>
<name>A0A7W6HF34_9HYPH</name>
<feature type="transmembrane region" description="Helical" evidence="8">
    <location>
        <begin position="158"/>
        <end position="175"/>
    </location>
</feature>
<feature type="transmembrane region" description="Helical" evidence="8">
    <location>
        <begin position="482"/>
        <end position="504"/>
    </location>
</feature>
<evidence type="ECO:0000313" key="10">
    <source>
        <dbReference type="Proteomes" id="UP000588647"/>
    </source>
</evidence>
<evidence type="ECO:0000256" key="2">
    <source>
        <dbReference type="ARBA" id="ARBA00010100"/>
    </source>
</evidence>
<evidence type="ECO:0000256" key="8">
    <source>
        <dbReference type="RuleBase" id="RU365092"/>
    </source>
</evidence>
<keyword evidence="8" id="KW-0997">Cell inner membrane</keyword>